<evidence type="ECO:0000313" key="4">
    <source>
        <dbReference type="Proteomes" id="UP001057753"/>
    </source>
</evidence>
<dbReference type="GO" id="GO:0008237">
    <property type="term" value="F:metallopeptidase activity"/>
    <property type="evidence" value="ECO:0007669"/>
    <property type="project" value="UniProtKB-KW"/>
</dbReference>
<dbReference type="GO" id="GO:0080120">
    <property type="term" value="P:CAAX-box protein maturation"/>
    <property type="evidence" value="ECO:0007669"/>
    <property type="project" value="UniProtKB-ARBA"/>
</dbReference>
<proteinExistence type="predicted"/>
<keyword evidence="4" id="KW-1185">Reference proteome</keyword>
<dbReference type="EMBL" id="JABXYM010000001">
    <property type="protein sequence ID" value="MCR6097773.1"/>
    <property type="molecule type" value="Genomic_DNA"/>
</dbReference>
<keyword evidence="1" id="KW-1133">Transmembrane helix</keyword>
<dbReference type="InterPro" id="IPR003675">
    <property type="entry name" value="Rce1/LyrA-like_dom"/>
</dbReference>
<feature type="transmembrane region" description="Helical" evidence="1">
    <location>
        <begin position="151"/>
        <end position="168"/>
    </location>
</feature>
<keyword evidence="3" id="KW-0645">Protease</keyword>
<keyword evidence="3" id="KW-0378">Hydrolase</keyword>
<keyword evidence="3" id="KW-0482">Metalloprotease</keyword>
<organism evidence="3 4">
    <name type="scientific">Salipaludibacillus agaradhaerens</name>
    <name type="common">Bacillus agaradhaerens</name>
    <dbReference type="NCBI Taxonomy" id="76935"/>
    <lineage>
        <taxon>Bacteria</taxon>
        <taxon>Bacillati</taxon>
        <taxon>Bacillota</taxon>
        <taxon>Bacilli</taxon>
        <taxon>Bacillales</taxon>
        <taxon>Bacillaceae</taxon>
    </lineage>
</organism>
<dbReference type="AlphaFoldDB" id="A0A9Q4G0D4"/>
<keyword evidence="1" id="KW-0472">Membrane</keyword>
<accession>A0A9Q4G0D4</accession>
<evidence type="ECO:0000256" key="1">
    <source>
        <dbReference type="SAM" id="Phobius"/>
    </source>
</evidence>
<feature type="transmembrane region" description="Helical" evidence="1">
    <location>
        <begin position="116"/>
        <end position="139"/>
    </location>
</feature>
<evidence type="ECO:0000313" key="3">
    <source>
        <dbReference type="EMBL" id="MCR6097773.1"/>
    </source>
</evidence>
<dbReference type="Pfam" id="PF02517">
    <property type="entry name" value="Rce1-like"/>
    <property type="match status" value="1"/>
</dbReference>
<feature type="transmembrane region" description="Helical" evidence="1">
    <location>
        <begin position="174"/>
        <end position="189"/>
    </location>
</feature>
<gene>
    <name evidence="3" type="ORF">HXA33_14575</name>
</gene>
<reference evidence="3" key="1">
    <citation type="submission" date="2020-06" db="EMBL/GenBank/DDBJ databases">
        <title>Insight into the genomes of haloalkaliphilic bacilli from Kenyan soda lakes.</title>
        <authorList>
            <person name="Mwirichia R."/>
            <person name="Villamizar G.C."/>
            <person name="Poehlein A."/>
            <person name="Mugweru J."/>
            <person name="Kipnyargis A."/>
            <person name="Kiplimo D."/>
            <person name="Orwa P."/>
            <person name="Daniel R."/>
        </authorList>
    </citation>
    <scope>NUCLEOTIDE SEQUENCE</scope>
    <source>
        <strain evidence="3">B1096_S55</strain>
    </source>
</reference>
<evidence type="ECO:0000259" key="2">
    <source>
        <dbReference type="Pfam" id="PF02517"/>
    </source>
</evidence>
<dbReference type="GO" id="GO:0004175">
    <property type="term" value="F:endopeptidase activity"/>
    <property type="evidence" value="ECO:0007669"/>
    <property type="project" value="UniProtKB-ARBA"/>
</dbReference>
<comment type="caution">
    <text evidence="3">The sequence shown here is derived from an EMBL/GenBank/DDBJ whole genome shotgun (WGS) entry which is preliminary data.</text>
</comment>
<feature type="transmembrane region" description="Helical" evidence="1">
    <location>
        <begin position="36"/>
        <end position="56"/>
    </location>
</feature>
<dbReference type="RefSeq" id="WP_257822156.1">
    <property type="nucleotide sequence ID" value="NZ_JABXYM010000001.1"/>
</dbReference>
<dbReference type="PANTHER" id="PTHR36435:SF6">
    <property type="entry name" value="ABORTIVE INFECTION PROTEIN"/>
    <property type="match status" value="1"/>
</dbReference>
<dbReference type="PANTHER" id="PTHR36435">
    <property type="entry name" value="SLR1288 PROTEIN"/>
    <property type="match status" value="1"/>
</dbReference>
<dbReference type="InterPro" id="IPR052710">
    <property type="entry name" value="CAAX_protease"/>
</dbReference>
<feature type="transmembrane region" description="Helical" evidence="1">
    <location>
        <begin position="194"/>
        <end position="215"/>
    </location>
</feature>
<dbReference type="Proteomes" id="UP001057753">
    <property type="component" value="Unassembled WGS sequence"/>
</dbReference>
<name>A0A9Q4G0D4_SALAG</name>
<feature type="transmembrane region" description="Helical" evidence="1">
    <location>
        <begin position="76"/>
        <end position="96"/>
    </location>
</feature>
<keyword evidence="1" id="KW-0812">Transmembrane</keyword>
<feature type="transmembrane region" description="Helical" evidence="1">
    <location>
        <begin position="7"/>
        <end position="30"/>
    </location>
</feature>
<feature type="domain" description="CAAX prenyl protease 2/Lysostaphin resistance protein A-like" evidence="2">
    <location>
        <begin position="120"/>
        <end position="206"/>
    </location>
</feature>
<sequence>MKKNYWLIIIVFILTQLSPVVFIPLLALAGFRGTELYGMTLFVCFTIGFIIIALLARKTEPQREFMENRATASETVVWSIIGIFMAFAGQTIAALIETNLFGVEVGSENTQVIVDIANAVPLMIIVVAVFVPIMEELVFRKVIFGSLYPRFGFWISALASGLIFAVVHMEFEHLLVYASMGVVFAYLYWKTKRIIVPILAHVGVNSFVMIVQVIFGDEMQEIIEQHAAIVQTVQAIMRGFLL</sequence>
<protein>
    <submittedName>
        <fullName evidence="3">CPBP family intramembrane metalloprotease</fullName>
    </submittedName>
</protein>